<feature type="compositionally biased region" description="Gly residues" evidence="1">
    <location>
        <begin position="39"/>
        <end position="60"/>
    </location>
</feature>
<evidence type="ECO:0000256" key="1">
    <source>
        <dbReference type="SAM" id="MobiDB-lite"/>
    </source>
</evidence>
<keyword evidence="3" id="KW-1185">Reference proteome</keyword>
<evidence type="ECO:0000313" key="2">
    <source>
        <dbReference type="EMBL" id="TDL79704.1"/>
    </source>
</evidence>
<comment type="caution">
    <text evidence="2">The sequence shown here is derived from an EMBL/GenBank/DDBJ whole genome shotgun (WGS) entry which is preliminary data.</text>
</comment>
<feature type="compositionally biased region" description="Basic residues" evidence="1">
    <location>
        <begin position="120"/>
        <end position="138"/>
    </location>
</feature>
<protein>
    <submittedName>
        <fullName evidence="2">Uncharacterized protein</fullName>
    </submittedName>
</protein>
<dbReference type="Proteomes" id="UP000295701">
    <property type="component" value="Unassembled WGS sequence"/>
</dbReference>
<dbReference type="AlphaFoldDB" id="A0A4R6AAE3"/>
<proteinExistence type="predicted"/>
<sequence>MRKLGLIPGGSAAMARGDASGGTVPVIVPPVGGAGVGAGWGAGSGSSGSGEVTGGGGAGGRIAPPWGTTGIAAVSTQADSNRPVTGSIIVNRKVIGPPKSLGGHSPGPNAIRPDGAVKTPRPRPRAVRPRRHTRKKMQGIRDIHTSLTGRA</sequence>
<accession>A0A4R6AAE3</accession>
<evidence type="ECO:0000313" key="3">
    <source>
        <dbReference type="Proteomes" id="UP000295701"/>
    </source>
</evidence>
<organism evidence="2 3">
    <name type="scientific">Palleronia sediminis</name>
    <dbReference type="NCBI Taxonomy" id="2547833"/>
    <lineage>
        <taxon>Bacteria</taxon>
        <taxon>Pseudomonadati</taxon>
        <taxon>Pseudomonadota</taxon>
        <taxon>Alphaproteobacteria</taxon>
        <taxon>Rhodobacterales</taxon>
        <taxon>Roseobacteraceae</taxon>
        <taxon>Palleronia</taxon>
    </lineage>
</organism>
<reference evidence="2 3" key="1">
    <citation type="submission" date="2019-03" db="EMBL/GenBank/DDBJ databases">
        <title>Primorskyibacter sp. SS33 isolated from sediments.</title>
        <authorList>
            <person name="Xunke S."/>
        </authorList>
    </citation>
    <scope>NUCLEOTIDE SEQUENCE [LARGE SCALE GENOMIC DNA]</scope>
    <source>
        <strain evidence="2 3">SS33</strain>
    </source>
</reference>
<feature type="region of interest" description="Disordered" evidence="1">
    <location>
        <begin position="94"/>
        <end position="151"/>
    </location>
</feature>
<gene>
    <name evidence="2" type="ORF">E2L08_08860</name>
</gene>
<name>A0A4R6AAE3_9RHOB</name>
<dbReference type="EMBL" id="SNAA01000008">
    <property type="protein sequence ID" value="TDL79704.1"/>
    <property type="molecule type" value="Genomic_DNA"/>
</dbReference>
<feature type="region of interest" description="Disordered" evidence="1">
    <location>
        <begin position="39"/>
        <end position="64"/>
    </location>
</feature>